<keyword evidence="2" id="KW-1185">Reference proteome</keyword>
<sequence length="166" mass="18936">MVQQTNSSSCLDRYTIKDGFNAKYVKFNRKNLSVVIENRLFNNLKLNSGQEVEDFYCQLVEKSGIAFYKPEHEVMSKFVDGLPDKLAFYVRVSKPNDASDALTLAKTGEAYKYRECDNIVAAARNISTRQSEISSLKHQMNHLTELMNDMKTQKQTDINVKPPGVQ</sequence>
<name>A0A6J8DQ54_MYTCO</name>
<dbReference type="EMBL" id="CACVKT020007649">
    <property type="protein sequence ID" value="CAC5409867.1"/>
    <property type="molecule type" value="Genomic_DNA"/>
</dbReference>
<organism evidence="1 2">
    <name type="scientific">Mytilus coruscus</name>
    <name type="common">Sea mussel</name>
    <dbReference type="NCBI Taxonomy" id="42192"/>
    <lineage>
        <taxon>Eukaryota</taxon>
        <taxon>Metazoa</taxon>
        <taxon>Spiralia</taxon>
        <taxon>Lophotrochozoa</taxon>
        <taxon>Mollusca</taxon>
        <taxon>Bivalvia</taxon>
        <taxon>Autobranchia</taxon>
        <taxon>Pteriomorphia</taxon>
        <taxon>Mytilida</taxon>
        <taxon>Mytiloidea</taxon>
        <taxon>Mytilidae</taxon>
        <taxon>Mytilinae</taxon>
        <taxon>Mytilus</taxon>
    </lineage>
</organism>
<protein>
    <submittedName>
        <fullName evidence="1">Uncharacterized protein</fullName>
    </submittedName>
</protein>
<dbReference type="Proteomes" id="UP000507470">
    <property type="component" value="Unassembled WGS sequence"/>
</dbReference>
<reference evidence="1 2" key="1">
    <citation type="submission" date="2020-06" db="EMBL/GenBank/DDBJ databases">
        <authorList>
            <person name="Li R."/>
            <person name="Bekaert M."/>
        </authorList>
    </citation>
    <scope>NUCLEOTIDE SEQUENCE [LARGE SCALE GENOMIC DNA]</scope>
    <source>
        <strain evidence="2">wild</strain>
    </source>
</reference>
<gene>
    <name evidence="1" type="ORF">MCOR_43101</name>
</gene>
<dbReference type="OrthoDB" id="6123064at2759"/>
<evidence type="ECO:0000313" key="2">
    <source>
        <dbReference type="Proteomes" id="UP000507470"/>
    </source>
</evidence>
<proteinExistence type="predicted"/>
<accession>A0A6J8DQ54</accession>
<evidence type="ECO:0000313" key="1">
    <source>
        <dbReference type="EMBL" id="CAC5409867.1"/>
    </source>
</evidence>
<dbReference type="AlphaFoldDB" id="A0A6J8DQ54"/>